<sequence length="202" mass="22500">MILSREFYSRDTVEVAKSLLGKMLVRVIDGNILSGMIVETEAYTRDDPASHAYRGVTARNKVMFGDVGHAYVYFIYGNHYCLNVVAKSKDMEAGAVLIRAVEPIQGIEFMMRNRGRSARISIEMLTNGPGKLTKALSIDSRHDGLDLTVGGELYIEEGRSIKDRDIVATGRIGISEGIDRPWRFIIRDNRFVSTRKGLLAVG</sequence>
<dbReference type="NCBIfam" id="NF002003">
    <property type="entry name" value="PRK00802.1-3"/>
    <property type="match status" value="1"/>
</dbReference>
<dbReference type="InterPro" id="IPR011034">
    <property type="entry name" value="Formyl_transferase-like_C_sf"/>
</dbReference>
<dbReference type="AlphaFoldDB" id="A0A2K5AQN6"/>
<evidence type="ECO:0000256" key="1">
    <source>
        <dbReference type="ARBA" id="ARBA00009232"/>
    </source>
</evidence>
<comment type="similarity">
    <text evidence="1 5">Belongs to the DNA glycosylase MPG family.</text>
</comment>
<dbReference type="HAMAP" id="MF_00527">
    <property type="entry name" value="3MGH"/>
    <property type="match status" value="1"/>
</dbReference>
<dbReference type="GeneID" id="41594847"/>
<keyword evidence="2 5" id="KW-0227">DNA damage</keyword>
<dbReference type="SUPFAM" id="SSF50486">
    <property type="entry name" value="FMT C-terminal domain-like"/>
    <property type="match status" value="1"/>
</dbReference>
<dbReference type="GO" id="GO:0006284">
    <property type="term" value="P:base-excision repair"/>
    <property type="evidence" value="ECO:0007669"/>
    <property type="project" value="InterPro"/>
</dbReference>
<dbReference type="Proteomes" id="UP000236248">
    <property type="component" value="Chromosome NCAV"/>
</dbReference>
<keyword evidence="6" id="KW-0326">Glycosidase</keyword>
<dbReference type="EC" id="3.2.2.-" evidence="5"/>
<dbReference type="InterPro" id="IPR003180">
    <property type="entry name" value="MPG"/>
</dbReference>
<dbReference type="InterPro" id="IPR036995">
    <property type="entry name" value="MPG_sf"/>
</dbReference>
<dbReference type="GO" id="GO:0003677">
    <property type="term" value="F:DNA binding"/>
    <property type="evidence" value="ECO:0007669"/>
    <property type="project" value="InterPro"/>
</dbReference>
<organism evidence="6 7">
    <name type="scientific">Candidatus Nitrosocaldus cavascurensis</name>
    <dbReference type="NCBI Taxonomy" id="2058097"/>
    <lineage>
        <taxon>Archaea</taxon>
        <taxon>Nitrososphaerota</taxon>
        <taxon>Nitrososphaeria</taxon>
        <taxon>Candidatus Nitrosocaldales</taxon>
        <taxon>Candidatus Nitrosocaldaceae</taxon>
        <taxon>Candidatus Nitrosocaldus</taxon>
    </lineage>
</organism>
<protein>
    <recommendedName>
        <fullName evidence="5">Putative 3-methyladenine DNA glycosylase</fullName>
        <ecNumber evidence="5">3.2.2.-</ecNumber>
    </recommendedName>
</protein>
<dbReference type="GO" id="GO:0003905">
    <property type="term" value="F:alkylbase DNA N-glycosylase activity"/>
    <property type="evidence" value="ECO:0007669"/>
    <property type="project" value="InterPro"/>
</dbReference>
<reference evidence="7" key="1">
    <citation type="submission" date="2018-01" db="EMBL/GenBank/DDBJ databases">
        <authorList>
            <person name="Kerou L M."/>
        </authorList>
    </citation>
    <scope>NUCLEOTIDE SEQUENCE [LARGE SCALE GENOMIC DNA]</scope>
    <source>
        <strain evidence="7">SCU2</strain>
    </source>
</reference>
<evidence type="ECO:0000256" key="4">
    <source>
        <dbReference type="ARBA" id="ARBA00023204"/>
    </source>
</evidence>
<keyword evidence="4 5" id="KW-0234">DNA repair</keyword>
<evidence type="ECO:0000256" key="5">
    <source>
        <dbReference type="HAMAP-Rule" id="MF_00527"/>
    </source>
</evidence>
<accession>A0A2K5AQN6</accession>
<dbReference type="PANTHER" id="PTHR10429:SF0">
    <property type="entry name" value="DNA-3-METHYLADENINE GLYCOSYLASE"/>
    <property type="match status" value="1"/>
</dbReference>
<dbReference type="FunFam" id="3.10.300.10:FF:000001">
    <property type="entry name" value="Putative 3-methyladenine DNA glycosylase"/>
    <property type="match status" value="1"/>
</dbReference>
<dbReference type="CDD" id="cd00540">
    <property type="entry name" value="AAG"/>
    <property type="match status" value="1"/>
</dbReference>
<dbReference type="EMBL" id="LT981265">
    <property type="protein sequence ID" value="SPC33966.1"/>
    <property type="molecule type" value="Genomic_DNA"/>
</dbReference>
<evidence type="ECO:0000256" key="2">
    <source>
        <dbReference type="ARBA" id="ARBA00022763"/>
    </source>
</evidence>
<evidence type="ECO:0000313" key="6">
    <source>
        <dbReference type="EMBL" id="SPC33966.1"/>
    </source>
</evidence>
<dbReference type="RefSeq" id="WP_103287271.1">
    <property type="nucleotide sequence ID" value="NZ_LT981265.1"/>
</dbReference>
<dbReference type="PANTHER" id="PTHR10429">
    <property type="entry name" value="DNA-3-METHYLADENINE GLYCOSYLASE"/>
    <property type="match status" value="1"/>
</dbReference>
<keyword evidence="3 5" id="KW-0378">Hydrolase</keyword>
<proteinExistence type="inferred from homology"/>
<evidence type="ECO:0000256" key="3">
    <source>
        <dbReference type="ARBA" id="ARBA00022801"/>
    </source>
</evidence>
<dbReference type="KEGG" id="ncv:NCAV_0785"/>
<gene>
    <name evidence="6" type="ORF">NCAV_0785</name>
</gene>
<keyword evidence="7" id="KW-1185">Reference proteome</keyword>
<evidence type="ECO:0000313" key="7">
    <source>
        <dbReference type="Proteomes" id="UP000236248"/>
    </source>
</evidence>
<dbReference type="Pfam" id="PF02245">
    <property type="entry name" value="Pur_DNA_glyco"/>
    <property type="match status" value="1"/>
</dbReference>
<dbReference type="NCBIfam" id="TIGR00567">
    <property type="entry name" value="3mg"/>
    <property type="match status" value="1"/>
</dbReference>
<dbReference type="Gene3D" id="3.10.300.10">
    <property type="entry name" value="Methylpurine-DNA glycosylase (MPG)"/>
    <property type="match status" value="1"/>
</dbReference>
<name>A0A2K5AQN6_9ARCH</name>